<evidence type="ECO:0000256" key="2">
    <source>
        <dbReference type="ARBA" id="ARBA00007357"/>
    </source>
</evidence>
<dbReference type="PANTHER" id="PTHR11733:SF167">
    <property type="entry name" value="FI17812P1-RELATED"/>
    <property type="match status" value="1"/>
</dbReference>
<dbReference type="PROSITE" id="PS51885">
    <property type="entry name" value="NEPRILYSIN"/>
    <property type="match status" value="1"/>
</dbReference>
<comment type="subcellular location">
    <subcellularLocation>
        <location evidence="1">Cell membrane</location>
        <topology evidence="1">Single-pass type II membrane protein</topology>
    </subcellularLocation>
</comment>
<dbReference type="PANTHER" id="PTHR11733">
    <property type="entry name" value="ZINC METALLOPROTEASE FAMILY M13 NEPRILYSIN-RELATED"/>
    <property type="match status" value="1"/>
</dbReference>
<reference evidence="5" key="1">
    <citation type="submission" date="2025-08" db="UniProtKB">
        <authorList>
            <consortium name="RefSeq"/>
        </authorList>
    </citation>
    <scope>IDENTIFICATION</scope>
</reference>
<sequence length="188" mass="21731">MNPTIEPCRDFYQYACDHFSVAEVQNEYYEPAQLSLTTLHKFIDAQLQDLLFKSKDSDTFKKLGEFYESCVNSNDENNLKQMYKILDELGGYLPPNAPSTELTHLVRRILQIYSSPLFDVYLDRSLLDPNETLSIYVDLPKRFVTSRHFMETNVSGNMYKILDELGGYLPPNAPSTELTHLVRRNSSN</sequence>
<dbReference type="SUPFAM" id="SSF55486">
    <property type="entry name" value="Metalloproteases ('zincins'), catalytic domain"/>
    <property type="match status" value="1"/>
</dbReference>
<name>A0A3Q0JPA4_DIACI</name>
<dbReference type="InterPro" id="IPR042089">
    <property type="entry name" value="Peptidase_M13_dom_2"/>
</dbReference>
<keyword evidence="4" id="KW-1185">Reference proteome</keyword>
<accession>A0A3Q0JPA4</accession>
<proteinExistence type="inferred from homology"/>
<comment type="similarity">
    <text evidence="2">Belongs to the peptidase M13 family.</text>
</comment>
<dbReference type="KEGG" id="dci:103524200"/>
<dbReference type="GO" id="GO:0005886">
    <property type="term" value="C:plasma membrane"/>
    <property type="evidence" value="ECO:0007669"/>
    <property type="project" value="UniProtKB-SubCell"/>
</dbReference>
<dbReference type="GO" id="GO:0016485">
    <property type="term" value="P:protein processing"/>
    <property type="evidence" value="ECO:0007669"/>
    <property type="project" value="TreeGrafter"/>
</dbReference>
<dbReference type="GeneID" id="103524200"/>
<dbReference type="AlphaFoldDB" id="A0A3Q0JPA4"/>
<evidence type="ECO:0000313" key="5">
    <source>
        <dbReference type="RefSeq" id="XP_026689083.1"/>
    </source>
</evidence>
<feature type="domain" description="Peptidase M13 N-terminal" evidence="3">
    <location>
        <begin position="7"/>
        <end position="160"/>
    </location>
</feature>
<organism evidence="4 5">
    <name type="scientific">Diaphorina citri</name>
    <name type="common">Asian citrus psyllid</name>
    <dbReference type="NCBI Taxonomy" id="121845"/>
    <lineage>
        <taxon>Eukaryota</taxon>
        <taxon>Metazoa</taxon>
        <taxon>Ecdysozoa</taxon>
        <taxon>Arthropoda</taxon>
        <taxon>Hexapoda</taxon>
        <taxon>Insecta</taxon>
        <taxon>Pterygota</taxon>
        <taxon>Neoptera</taxon>
        <taxon>Paraneoptera</taxon>
        <taxon>Hemiptera</taxon>
        <taxon>Sternorrhyncha</taxon>
        <taxon>Psylloidea</taxon>
        <taxon>Psyllidae</taxon>
        <taxon>Diaphorininae</taxon>
        <taxon>Diaphorina</taxon>
    </lineage>
</organism>
<dbReference type="InterPro" id="IPR008753">
    <property type="entry name" value="Peptidase_M13_N"/>
</dbReference>
<protein>
    <submittedName>
        <fullName evidence="5">Endothelin-converting enzyme 1-like</fullName>
    </submittedName>
</protein>
<gene>
    <name evidence="5" type="primary">LOC103524200</name>
</gene>
<evidence type="ECO:0000313" key="4">
    <source>
        <dbReference type="Proteomes" id="UP000079169"/>
    </source>
</evidence>
<dbReference type="InterPro" id="IPR000718">
    <property type="entry name" value="Peptidase_M13"/>
</dbReference>
<evidence type="ECO:0000259" key="3">
    <source>
        <dbReference type="Pfam" id="PF05649"/>
    </source>
</evidence>
<dbReference type="RefSeq" id="XP_026689083.1">
    <property type="nucleotide sequence ID" value="XM_026833282.1"/>
</dbReference>
<evidence type="ECO:0000256" key="1">
    <source>
        <dbReference type="ARBA" id="ARBA00004401"/>
    </source>
</evidence>
<dbReference type="GO" id="GO:0004222">
    <property type="term" value="F:metalloendopeptidase activity"/>
    <property type="evidence" value="ECO:0007669"/>
    <property type="project" value="InterPro"/>
</dbReference>
<dbReference type="Pfam" id="PF05649">
    <property type="entry name" value="Peptidase_M13_N"/>
    <property type="match status" value="1"/>
</dbReference>
<dbReference type="PaxDb" id="121845-A0A3Q0JPA4"/>
<dbReference type="Proteomes" id="UP000079169">
    <property type="component" value="Unplaced"/>
</dbReference>
<dbReference type="Gene3D" id="1.10.1380.10">
    <property type="entry name" value="Neutral endopeptidase , domain2"/>
    <property type="match status" value="1"/>
</dbReference>